<dbReference type="Pfam" id="PF25797">
    <property type="entry name" value="PDF2_C"/>
    <property type="match status" value="1"/>
</dbReference>
<dbReference type="Gene3D" id="3.30.530.20">
    <property type="match status" value="1"/>
</dbReference>
<feature type="compositionally biased region" description="Low complexity" evidence="11">
    <location>
        <begin position="21"/>
        <end position="35"/>
    </location>
</feature>
<keyword evidence="6 9" id="KW-0371">Homeobox</keyword>
<dbReference type="PROSITE" id="PS50071">
    <property type="entry name" value="HOMEOBOX_2"/>
    <property type="match status" value="1"/>
</dbReference>
<evidence type="ECO:0000259" key="13">
    <source>
        <dbReference type="PROSITE" id="PS50848"/>
    </source>
</evidence>
<dbReference type="GO" id="GO:0008289">
    <property type="term" value="F:lipid binding"/>
    <property type="evidence" value="ECO:0007669"/>
    <property type="project" value="InterPro"/>
</dbReference>
<dbReference type="SUPFAM" id="SSF46689">
    <property type="entry name" value="Homeodomain-like"/>
    <property type="match status" value="1"/>
</dbReference>
<dbReference type="SMART" id="SM00389">
    <property type="entry name" value="HOX"/>
    <property type="match status" value="1"/>
</dbReference>
<comment type="caution">
    <text evidence="14">The sequence shown here is derived from an EMBL/GenBank/DDBJ whole genome shotgun (WGS) entry which is preliminary data.</text>
</comment>
<keyword evidence="15" id="KW-1185">Reference proteome</keyword>
<proteinExistence type="inferred from homology"/>
<protein>
    <submittedName>
        <fullName evidence="14">Homeodomain GLABROUS 2</fullName>
    </submittedName>
</protein>
<feature type="domain" description="Homeobox" evidence="12">
    <location>
        <begin position="39"/>
        <end position="99"/>
    </location>
</feature>
<dbReference type="InterPro" id="IPR017970">
    <property type="entry name" value="Homeobox_CS"/>
</dbReference>
<evidence type="ECO:0000256" key="9">
    <source>
        <dbReference type="PROSITE-ProRule" id="PRU00108"/>
    </source>
</evidence>
<dbReference type="CDD" id="cd08875">
    <property type="entry name" value="START_ArGLABRA2_like"/>
    <property type="match status" value="1"/>
</dbReference>
<feature type="domain" description="START" evidence="13">
    <location>
        <begin position="175"/>
        <end position="403"/>
    </location>
</feature>
<dbReference type="Pfam" id="PF00046">
    <property type="entry name" value="Homeodomain"/>
    <property type="match status" value="1"/>
</dbReference>
<evidence type="ECO:0000256" key="5">
    <source>
        <dbReference type="ARBA" id="ARBA00023125"/>
    </source>
</evidence>
<dbReference type="EMBL" id="SDAM02000179">
    <property type="protein sequence ID" value="KAH6825157.1"/>
    <property type="molecule type" value="Genomic_DNA"/>
</dbReference>
<evidence type="ECO:0000256" key="6">
    <source>
        <dbReference type="ARBA" id="ARBA00023155"/>
    </source>
</evidence>
<dbReference type="GO" id="GO:0003677">
    <property type="term" value="F:DNA binding"/>
    <property type="evidence" value="ECO:0007669"/>
    <property type="project" value="UniProtKB-UniRule"/>
</dbReference>
<dbReference type="PANTHER" id="PTHR45654">
    <property type="entry name" value="HOMEOBOX-LEUCINE ZIPPER PROTEIN MERISTEM L1"/>
    <property type="match status" value="1"/>
</dbReference>
<evidence type="ECO:0000256" key="11">
    <source>
        <dbReference type="SAM" id="MobiDB-lite"/>
    </source>
</evidence>
<dbReference type="PANTHER" id="PTHR45654:SF77">
    <property type="entry name" value="HOMEOBOX-LEUCINE ZIPPER PROTEIN MERISTEM L1"/>
    <property type="match status" value="1"/>
</dbReference>
<dbReference type="SUPFAM" id="SSF55961">
    <property type="entry name" value="Bet v1-like"/>
    <property type="match status" value="2"/>
</dbReference>
<dbReference type="InterPro" id="IPR002913">
    <property type="entry name" value="START_lipid-bd_dom"/>
</dbReference>
<evidence type="ECO:0000256" key="4">
    <source>
        <dbReference type="ARBA" id="ARBA00023054"/>
    </source>
</evidence>
<feature type="region of interest" description="Disordered" evidence="11">
    <location>
        <begin position="1"/>
        <end position="50"/>
    </location>
</feature>
<reference evidence="14 15" key="1">
    <citation type="journal article" date="2021" name="Nat. Commun.">
        <title>Incipient diploidization of the medicinal plant Perilla within 10,000 years.</title>
        <authorList>
            <person name="Zhang Y."/>
            <person name="Shen Q."/>
            <person name="Leng L."/>
            <person name="Zhang D."/>
            <person name="Chen S."/>
            <person name="Shi Y."/>
            <person name="Ning Z."/>
            <person name="Chen S."/>
        </authorList>
    </citation>
    <scope>NUCLEOTIDE SEQUENCE [LARGE SCALE GENOMIC DNA]</scope>
    <source>
        <strain evidence="15">cv. PC099</strain>
    </source>
</reference>
<feature type="DNA-binding region" description="Homeobox" evidence="9">
    <location>
        <begin position="41"/>
        <end position="100"/>
    </location>
</feature>
<evidence type="ECO:0000259" key="12">
    <source>
        <dbReference type="PROSITE" id="PS50071"/>
    </source>
</evidence>
<evidence type="ECO:0000313" key="14">
    <source>
        <dbReference type="EMBL" id="KAH6825157.1"/>
    </source>
</evidence>
<name>A0AAD4J145_PERFH</name>
<feature type="region of interest" description="Disordered" evidence="11">
    <location>
        <begin position="136"/>
        <end position="163"/>
    </location>
</feature>
<dbReference type="InterPro" id="IPR042160">
    <property type="entry name" value="HD-Zip_IV"/>
</dbReference>
<comment type="similarity">
    <text evidence="2">Belongs to the HD-ZIP homeobox family. Class IV subfamily.</text>
</comment>
<evidence type="ECO:0000256" key="1">
    <source>
        <dbReference type="ARBA" id="ARBA00004123"/>
    </source>
</evidence>
<evidence type="ECO:0000313" key="15">
    <source>
        <dbReference type="Proteomes" id="UP001190926"/>
    </source>
</evidence>
<keyword evidence="5 9" id="KW-0238">DNA-binding</keyword>
<dbReference type="Gene3D" id="1.10.10.60">
    <property type="entry name" value="Homeodomain-like"/>
    <property type="match status" value="1"/>
</dbReference>
<organism evidence="14 15">
    <name type="scientific">Perilla frutescens var. hirtella</name>
    <name type="common">Perilla citriodora</name>
    <name type="synonym">Perilla setoyensis</name>
    <dbReference type="NCBI Taxonomy" id="608512"/>
    <lineage>
        <taxon>Eukaryota</taxon>
        <taxon>Viridiplantae</taxon>
        <taxon>Streptophyta</taxon>
        <taxon>Embryophyta</taxon>
        <taxon>Tracheophyta</taxon>
        <taxon>Spermatophyta</taxon>
        <taxon>Magnoliopsida</taxon>
        <taxon>eudicotyledons</taxon>
        <taxon>Gunneridae</taxon>
        <taxon>Pentapetalae</taxon>
        <taxon>asterids</taxon>
        <taxon>lamiids</taxon>
        <taxon>Lamiales</taxon>
        <taxon>Lamiaceae</taxon>
        <taxon>Nepetoideae</taxon>
        <taxon>Elsholtzieae</taxon>
        <taxon>Perilla</taxon>
    </lineage>
</organism>
<keyword evidence="7" id="KW-0804">Transcription</keyword>
<dbReference type="GO" id="GO:0005634">
    <property type="term" value="C:nucleus"/>
    <property type="evidence" value="ECO:0007669"/>
    <property type="project" value="UniProtKB-SubCell"/>
</dbReference>
<dbReference type="InterPro" id="IPR009057">
    <property type="entry name" value="Homeodomain-like_sf"/>
</dbReference>
<dbReference type="CDD" id="cd00086">
    <property type="entry name" value="homeodomain"/>
    <property type="match status" value="1"/>
</dbReference>
<accession>A0AAD4J145</accession>
<dbReference type="Proteomes" id="UP001190926">
    <property type="component" value="Unassembled WGS sequence"/>
</dbReference>
<feature type="compositionally biased region" description="Polar residues" evidence="11">
    <location>
        <begin position="141"/>
        <end position="163"/>
    </location>
</feature>
<evidence type="ECO:0000256" key="8">
    <source>
        <dbReference type="ARBA" id="ARBA00023242"/>
    </source>
</evidence>
<dbReference type="InterPro" id="IPR001356">
    <property type="entry name" value="HD"/>
</dbReference>
<keyword evidence="4" id="KW-0175">Coiled coil</keyword>
<evidence type="ECO:0000256" key="3">
    <source>
        <dbReference type="ARBA" id="ARBA00023015"/>
    </source>
</evidence>
<dbReference type="SMART" id="SM00234">
    <property type="entry name" value="START"/>
    <property type="match status" value="1"/>
</dbReference>
<dbReference type="GO" id="GO:0000981">
    <property type="term" value="F:DNA-binding transcription factor activity, RNA polymerase II-specific"/>
    <property type="evidence" value="ECO:0007669"/>
    <property type="project" value="InterPro"/>
</dbReference>
<dbReference type="InterPro" id="IPR057993">
    <property type="entry name" value="HD-Zip_IV_C"/>
</dbReference>
<keyword evidence="3" id="KW-0805">Transcription regulation</keyword>
<dbReference type="PROSITE" id="PS50848">
    <property type="entry name" value="START"/>
    <property type="match status" value="1"/>
</dbReference>
<gene>
    <name evidence="14" type="ORF">C2S53_008703</name>
</gene>
<dbReference type="Pfam" id="PF01852">
    <property type="entry name" value="START"/>
    <property type="match status" value="1"/>
</dbReference>
<dbReference type="AlphaFoldDB" id="A0AAD4J145"/>
<dbReference type="PROSITE" id="PS00027">
    <property type="entry name" value="HOMEOBOX_1"/>
    <property type="match status" value="1"/>
</dbReference>
<feature type="compositionally biased region" description="Basic residues" evidence="11">
    <location>
        <begin position="39"/>
        <end position="49"/>
    </location>
</feature>
<evidence type="ECO:0000256" key="7">
    <source>
        <dbReference type="ARBA" id="ARBA00023163"/>
    </source>
</evidence>
<dbReference type="FunFam" id="1.10.10.60:FF:000229">
    <property type="entry name" value="Homeobox-leucine zipper protein HDG1"/>
    <property type="match status" value="1"/>
</dbReference>
<comment type="subcellular location">
    <subcellularLocation>
        <location evidence="1 9 10">Nucleus</location>
    </subcellularLocation>
</comment>
<sequence length="658" mass="73226">MGDEREALNANYNGDEEVEVESNSNSDHNSNVNAVLNQQRKRKRYHRHTPQQIQQMDAFYKECPHPDEKQRNELSRQLGIEPIQVKFWFQNKRTQMKTQHEHKENSQLRTDNERLRAENLRFREALSNASCPNCGVPTLRDPNSSLRQPAMGSTETPSSSAAGNLWRWTNNEAQSEDYRAVVIELATSAMEELVRIAQLGEPLWVASVDRHTFVLNHEEYFRAFSRVFGPKSDGFKSEASRESAVVPSTAADAVHYLMDVEEWANVFSGVVSQATNLQVVSSGLDGTYNEVVQVFHVPSPVVPTRESYFVRHCRRHMDGTWAVVDVSLDHLHSTPFNTCRRRPSGCLIQDMPNGYSKVVWVEHVELEEGGVHSIYKPLITAGLAFGARRWLAILDGHCRRVAIGLVPSHGANYLGSQEGKRSLLKLAEIMVTRFCRGVNSSISNTWTTISGFGSGSDNVKIMTRKNVDDPSTPLGFQLSIATSFWLPVPPKRVFDFLRANDTRKEWDMLLNGDDVEEMVHIVSGNDDGNRVTMYQVKGNDPSLNQRIILQESRKDPTASYVVYAPIDVVCANMILGGGDPSHVPLLPSGFAILPDGPTRGGHGRGMATQVETGGSLLTVALQVLVDSAPETNLSPGSVAVANKIICDIMDKIREALIP</sequence>
<keyword evidence="8 9" id="KW-0539">Nucleus</keyword>
<dbReference type="SMR" id="A0AAD4J145"/>
<dbReference type="InterPro" id="IPR023393">
    <property type="entry name" value="START-like_dom_sf"/>
</dbReference>
<evidence type="ECO:0000256" key="2">
    <source>
        <dbReference type="ARBA" id="ARBA00006789"/>
    </source>
</evidence>
<evidence type="ECO:0000256" key="10">
    <source>
        <dbReference type="RuleBase" id="RU000682"/>
    </source>
</evidence>